<dbReference type="InterPro" id="IPR050361">
    <property type="entry name" value="MPP/UQCRC_Complex"/>
</dbReference>
<dbReference type="InterPro" id="IPR011249">
    <property type="entry name" value="Metalloenz_LuxS/M16"/>
</dbReference>
<keyword evidence="2" id="KW-0812">Transmembrane</keyword>
<accession>A0AB39Y622</accession>
<organism evidence="3">
    <name type="scientific">Streptomyces sp. R33</name>
    <dbReference type="NCBI Taxonomy" id="3238629"/>
    <lineage>
        <taxon>Bacteria</taxon>
        <taxon>Bacillati</taxon>
        <taxon>Actinomycetota</taxon>
        <taxon>Actinomycetes</taxon>
        <taxon>Kitasatosporales</taxon>
        <taxon>Streptomycetaceae</taxon>
        <taxon>Streptomyces</taxon>
    </lineage>
</organism>
<reference evidence="3" key="1">
    <citation type="submission" date="2024-08" db="EMBL/GenBank/DDBJ databases">
        <authorList>
            <person name="Yu S.T."/>
        </authorList>
    </citation>
    <scope>NUCLEOTIDE SEQUENCE</scope>
    <source>
        <strain evidence="3">R33</strain>
    </source>
</reference>
<dbReference type="GO" id="GO:0046872">
    <property type="term" value="F:metal ion binding"/>
    <property type="evidence" value="ECO:0007669"/>
    <property type="project" value="InterPro"/>
</dbReference>
<dbReference type="AlphaFoldDB" id="A0AB39Y622"/>
<name>A0AB39Y622_9ACTN</name>
<dbReference type="SUPFAM" id="SSF63411">
    <property type="entry name" value="LuxS/MPP-like metallohydrolase"/>
    <property type="match status" value="2"/>
</dbReference>
<keyword evidence="2" id="KW-1133">Transmembrane helix</keyword>
<evidence type="ECO:0000256" key="1">
    <source>
        <dbReference type="ARBA" id="ARBA00007261"/>
    </source>
</evidence>
<dbReference type="PANTHER" id="PTHR11851">
    <property type="entry name" value="METALLOPROTEASE"/>
    <property type="match status" value="1"/>
</dbReference>
<feature type="transmembrane region" description="Helical" evidence="2">
    <location>
        <begin position="554"/>
        <end position="572"/>
    </location>
</feature>
<dbReference type="Gene3D" id="3.30.830.10">
    <property type="entry name" value="Metalloenzyme, LuxS/M16 peptidase-like"/>
    <property type="match status" value="2"/>
</dbReference>
<feature type="transmembrane region" description="Helical" evidence="2">
    <location>
        <begin position="516"/>
        <end position="539"/>
    </location>
</feature>
<proteinExistence type="inferred from homology"/>
<keyword evidence="2" id="KW-0472">Membrane</keyword>
<dbReference type="EMBL" id="CP165727">
    <property type="protein sequence ID" value="XDV64512.1"/>
    <property type="molecule type" value="Genomic_DNA"/>
</dbReference>
<gene>
    <name evidence="3" type="ORF">AB5J51_17030</name>
</gene>
<dbReference type="PANTHER" id="PTHR11851:SF49">
    <property type="entry name" value="MITOCHONDRIAL-PROCESSING PEPTIDASE SUBUNIT ALPHA"/>
    <property type="match status" value="1"/>
</dbReference>
<comment type="similarity">
    <text evidence="1">Belongs to the peptidase M16 family.</text>
</comment>
<dbReference type="RefSeq" id="WP_369778016.1">
    <property type="nucleotide sequence ID" value="NZ_CP165727.1"/>
</dbReference>
<evidence type="ECO:0000313" key="3">
    <source>
        <dbReference type="EMBL" id="XDV64512.1"/>
    </source>
</evidence>
<sequence length="580" mass="61379">MSAHPPPGRPVFDPADGITTTTVDGIRTVLAPRSGLLTAGLLFRVGRADETLATSGVTHLVEHLALHRHGLGDLHHSGATAAAYTRFHVTGTPADVVAYLNGVCAALRDLPTDRLETEKEILRAEAAGRGRGPAHAATLWRYGSRSYGLTGYAETGLYRLTADDVRAWAQTRFTTENAVLWITGDSVPDGLDLTLPSGEWHPAPAATSALPATPAYFRGDERGVILTAVVPRSTEAGLFAEVLGKELFRELRRKGGHSSTASGEYSPRDAGSATVTAYADALPQKQDALVGAFVDVFTKLRAGRIEQADLDSVRASALAQFDTPELAGCMLPGHAVNLLLGHRNLTVAEAKAEIEAVTVADLHRVARAVWDDALLQVPGRGVDRAGLAAAPTDSPELVGGRRHPAVADPGVFLRLAEDGVSRVSPGQRVTVRFAECSLMQAYPDGARHLVGHDGFTVTVEPTLYHRITPAELAVIDAAVPPSVVVAMPPRHPLRIPQPAGPGPAAAPARRSAWFTALLWVLGVPGLLIGGSAVMAGLVLGDDHDRIPQDAARELLQWLVLAGALLIPWGICLDRRIKGKN</sequence>
<evidence type="ECO:0000256" key="2">
    <source>
        <dbReference type="SAM" id="Phobius"/>
    </source>
</evidence>
<protein>
    <submittedName>
        <fullName evidence="3">M16 family metallopeptidase</fullName>
    </submittedName>
</protein>